<name>A0A0A9GP36_ARUDO</name>
<accession>A0A0A9GP36</accession>
<evidence type="ECO:0000313" key="1">
    <source>
        <dbReference type="EMBL" id="JAE25134.1"/>
    </source>
</evidence>
<proteinExistence type="predicted"/>
<reference evidence="1" key="1">
    <citation type="submission" date="2014-09" db="EMBL/GenBank/DDBJ databases">
        <authorList>
            <person name="Magalhaes I.L.F."/>
            <person name="Oliveira U."/>
            <person name="Santos F.R."/>
            <person name="Vidigal T.H.D.A."/>
            <person name="Brescovit A.D."/>
            <person name="Santos A.J."/>
        </authorList>
    </citation>
    <scope>NUCLEOTIDE SEQUENCE</scope>
    <source>
        <tissue evidence="1">Shoot tissue taken approximately 20 cm above the soil surface</tissue>
    </source>
</reference>
<reference evidence="1" key="2">
    <citation type="journal article" date="2015" name="Data Brief">
        <title>Shoot transcriptome of the giant reed, Arundo donax.</title>
        <authorList>
            <person name="Barrero R.A."/>
            <person name="Guerrero F.D."/>
            <person name="Moolhuijzen P."/>
            <person name="Goolsby J.A."/>
            <person name="Tidwell J."/>
            <person name="Bellgard S.E."/>
            <person name="Bellgard M.I."/>
        </authorList>
    </citation>
    <scope>NUCLEOTIDE SEQUENCE</scope>
    <source>
        <tissue evidence="1">Shoot tissue taken approximately 20 cm above the soil surface</tissue>
    </source>
</reference>
<sequence length="52" mass="5469">MPSSLARRQMRKRGISVGAREEGAFECGSVVFDHGGGEVGKEGRAELGCSSE</sequence>
<dbReference type="EMBL" id="GBRH01172762">
    <property type="protein sequence ID" value="JAE25134.1"/>
    <property type="molecule type" value="Transcribed_RNA"/>
</dbReference>
<protein>
    <submittedName>
        <fullName evidence="1">Uncharacterized protein</fullName>
    </submittedName>
</protein>
<organism evidence="1">
    <name type="scientific">Arundo donax</name>
    <name type="common">Giant reed</name>
    <name type="synonym">Donax arundinaceus</name>
    <dbReference type="NCBI Taxonomy" id="35708"/>
    <lineage>
        <taxon>Eukaryota</taxon>
        <taxon>Viridiplantae</taxon>
        <taxon>Streptophyta</taxon>
        <taxon>Embryophyta</taxon>
        <taxon>Tracheophyta</taxon>
        <taxon>Spermatophyta</taxon>
        <taxon>Magnoliopsida</taxon>
        <taxon>Liliopsida</taxon>
        <taxon>Poales</taxon>
        <taxon>Poaceae</taxon>
        <taxon>PACMAD clade</taxon>
        <taxon>Arundinoideae</taxon>
        <taxon>Arundineae</taxon>
        <taxon>Arundo</taxon>
    </lineage>
</organism>
<dbReference type="AlphaFoldDB" id="A0A0A9GP36"/>